<dbReference type="Gene3D" id="3.30.1330.40">
    <property type="entry name" value="RutC-like"/>
    <property type="match status" value="1"/>
</dbReference>
<reference evidence="5" key="1">
    <citation type="submission" date="2016-10" db="EMBL/GenBank/DDBJ databases">
        <authorList>
            <person name="Varghese N."/>
            <person name="Submissions S."/>
        </authorList>
    </citation>
    <scope>NUCLEOTIDE SEQUENCE [LARGE SCALE GENOMIC DNA]</scope>
    <source>
        <strain evidence="5">CGMCC 1.9108</strain>
    </source>
</reference>
<dbReference type="SUPFAM" id="SSF55298">
    <property type="entry name" value="YjgF-like"/>
    <property type="match status" value="1"/>
</dbReference>
<feature type="domain" description="FAD dependent oxidoreductase" evidence="3">
    <location>
        <begin position="8"/>
        <end position="348"/>
    </location>
</feature>
<dbReference type="GO" id="GO:0016491">
    <property type="term" value="F:oxidoreductase activity"/>
    <property type="evidence" value="ECO:0007669"/>
    <property type="project" value="UniProtKB-KW"/>
</dbReference>
<evidence type="ECO:0000256" key="1">
    <source>
        <dbReference type="ARBA" id="ARBA00023002"/>
    </source>
</evidence>
<dbReference type="PANTHER" id="PTHR13847">
    <property type="entry name" value="SARCOSINE DEHYDROGENASE-RELATED"/>
    <property type="match status" value="1"/>
</dbReference>
<dbReference type="InterPro" id="IPR006175">
    <property type="entry name" value="YjgF/YER057c/UK114"/>
</dbReference>
<dbReference type="STRING" id="639004.SAMN04488239_1346"/>
<dbReference type="InterPro" id="IPR006076">
    <property type="entry name" value="FAD-dep_OxRdtase"/>
</dbReference>
<evidence type="ECO:0000259" key="3">
    <source>
        <dbReference type="Pfam" id="PF01266"/>
    </source>
</evidence>
<dbReference type="SUPFAM" id="SSF51905">
    <property type="entry name" value="FAD/NAD(P)-binding domain"/>
    <property type="match status" value="1"/>
</dbReference>
<accession>A0A1G7FFZ5</accession>
<dbReference type="Pfam" id="PF01266">
    <property type="entry name" value="DAO"/>
    <property type="match status" value="1"/>
</dbReference>
<dbReference type="GO" id="GO:0005737">
    <property type="term" value="C:cytoplasm"/>
    <property type="evidence" value="ECO:0007669"/>
    <property type="project" value="TreeGrafter"/>
</dbReference>
<dbReference type="CDD" id="cd00448">
    <property type="entry name" value="YjgF_YER057c_UK114_family"/>
    <property type="match status" value="1"/>
</dbReference>
<feature type="region of interest" description="Disordered" evidence="2">
    <location>
        <begin position="367"/>
        <end position="388"/>
    </location>
</feature>
<evidence type="ECO:0000256" key="2">
    <source>
        <dbReference type="SAM" id="MobiDB-lite"/>
    </source>
</evidence>
<keyword evidence="5" id="KW-1185">Reference proteome</keyword>
<evidence type="ECO:0000313" key="5">
    <source>
        <dbReference type="Proteomes" id="UP000199628"/>
    </source>
</evidence>
<dbReference type="EMBL" id="FMZV01000034">
    <property type="protein sequence ID" value="SDE74782.1"/>
    <property type="molecule type" value="Genomic_DNA"/>
</dbReference>
<gene>
    <name evidence="4" type="ORF">SAMN04488239_1346</name>
</gene>
<sequence>MTGQSTFDIIVIGAGIAGSGVAAELAEQAKVLMLEMESQPGYHTTGRSAAVYSQAYGSEPIRALTRASETFFKSPPEGFCDHPLLSERKAMLIANKDQMTWLEGVYSLLKDEGSVRILSAAEVREMNPLVREDYVAGGLIDTASADIDVHGLHHGYLRQFKDRNGTLVCKAEVTALTRENGIWQVATSAGDFCAPIVVNAAGAWADQLGQMAGAEPIRLKPLRRTALMVAAPEDMDVEDFAMAVDIDEQFYLKPDAGKLLISPANEDWDVPSDVQPDEMDVALCIHRIEQAFDLSVRRVENSWAGLRNFVADKSPVAGYSQVVDRFYWLAGQGGYGIQSAPALSRFAAADVLKRDIPQDILDAGFDPETVSPARLSRPKTQKGTPQVSVEKIGPDLALPDGTPLPFAAATRAEGFIFVSGQLGVTPEFKCIEGIEAQTKLCIAHIKRILNAAGAELTDVTKVTVWLTGYEEFAAFNEAFGEAFEGHLPARSTVISPLVLPDALVEIEAVARDPRN</sequence>
<proteinExistence type="predicted"/>
<keyword evidence="1" id="KW-0560">Oxidoreductase</keyword>
<dbReference type="InterPro" id="IPR035959">
    <property type="entry name" value="RutC-like_sf"/>
</dbReference>
<dbReference type="Gene3D" id="3.50.50.60">
    <property type="entry name" value="FAD/NAD(P)-binding domain"/>
    <property type="match status" value="1"/>
</dbReference>
<evidence type="ECO:0000313" key="4">
    <source>
        <dbReference type="EMBL" id="SDE74782.1"/>
    </source>
</evidence>
<dbReference type="AlphaFoldDB" id="A0A1G7FFZ5"/>
<dbReference type="InterPro" id="IPR036188">
    <property type="entry name" value="FAD/NAD-bd_sf"/>
</dbReference>
<dbReference type="Pfam" id="PF01042">
    <property type="entry name" value="Ribonuc_L-PSP"/>
    <property type="match status" value="1"/>
</dbReference>
<name>A0A1G7FFZ5_9RHOB</name>
<protein>
    <submittedName>
        <fullName evidence="4">Glycine/D-amino acid oxidase</fullName>
    </submittedName>
</protein>
<dbReference type="RefSeq" id="WP_176828242.1">
    <property type="nucleotide sequence ID" value="NZ_FMZV01000034.1"/>
</dbReference>
<dbReference type="Gene3D" id="3.30.9.10">
    <property type="entry name" value="D-Amino Acid Oxidase, subunit A, domain 2"/>
    <property type="match status" value="1"/>
</dbReference>
<dbReference type="PANTHER" id="PTHR13847:SF287">
    <property type="entry name" value="FAD-DEPENDENT OXIDOREDUCTASE DOMAIN-CONTAINING PROTEIN 1"/>
    <property type="match status" value="1"/>
</dbReference>
<dbReference type="Proteomes" id="UP000199628">
    <property type="component" value="Unassembled WGS sequence"/>
</dbReference>
<organism evidence="4 5">
    <name type="scientific">Ruegeria marina</name>
    <dbReference type="NCBI Taxonomy" id="639004"/>
    <lineage>
        <taxon>Bacteria</taxon>
        <taxon>Pseudomonadati</taxon>
        <taxon>Pseudomonadota</taxon>
        <taxon>Alphaproteobacteria</taxon>
        <taxon>Rhodobacterales</taxon>
        <taxon>Roseobacteraceae</taxon>
        <taxon>Ruegeria</taxon>
    </lineage>
</organism>